<dbReference type="InterPro" id="IPR015421">
    <property type="entry name" value="PyrdxlP-dep_Trfase_major"/>
</dbReference>
<dbReference type="Pfam" id="PF00266">
    <property type="entry name" value="Aminotran_5"/>
    <property type="match status" value="1"/>
</dbReference>
<accession>A0ABN2ZH53</accession>
<dbReference type="InterPro" id="IPR015424">
    <property type="entry name" value="PyrdxlP-dep_Trfase"/>
</dbReference>
<dbReference type="NCBIfam" id="TIGR01976">
    <property type="entry name" value="am_tr_V_VC1184"/>
    <property type="match status" value="1"/>
</dbReference>
<evidence type="ECO:0000313" key="2">
    <source>
        <dbReference type="EMBL" id="GAA2142167.1"/>
    </source>
</evidence>
<dbReference type="InterPro" id="IPR011340">
    <property type="entry name" value="Cys_dSase-rel"/>
</dbReference>
<evidence type="ECO:0000313" key="3">
    <source>
        <dbReference type="Proteomes" id="UP001501771"/>
    </source>
</evidence>
<name>A0ABN2ZH53_9ACTN</name>
<keyword evidence="3" id="KW-1185">Reference proteome</keyword>
<reference evidence="3" key="1">
    <citation type="journal article" date="2019" name="Int. J. Syst. Evol. Microbiol.">
        <title>The Global Catalogue of Microorganisms (GCM) 10K type strain sequencing project: providing services to taxonomists for standard genome sequencing and annotation.</title>
        <authorList>
            <consortium name="The Broad Institute Genomics Platform"/>
            <consortium name="The Broad Institute Genome Sequencing Center for Infectious Disease"/>
            <person name="Wu L."/>
            <person name="Ma J."/>
        </authorList>
    </citation>
    <scope>NUCLEOTIDE SEQUENCE [LARGE SCALE GENOMIC DNA]</scope>
    <source>
        <strain evidence="3">JCM 16022</strain>
    </source>
</reference>
<protein>
    <submittedName>
        <fullName evidence="2">Cysteine desulfurase-like protein</fullName>
    </submittedName>
</protein>
<organism evidence="2 3">
    <name type="scientific">Nocardioides koreensis</name>
    <dbReference type="NCBI Taxonomy" id="433651"/>
    <lineage>
        <taxon>Bacteria</taxon>
        <taxon>Bacillati</taxon>
        <taxon>Actinomycetota</taxon>
        <taxon>Actinomycetes</taxon>
        <taxon>Propionibacteriales</taxon>
        <taxon>Nocardioidaceae</taxon>
        <taxon>Nocardioides</taxon>
    </lineage>
</organism>
<dbReference type="InterPro" id="IPR015422">
    <property type="entry name" value="PyrdxlP-dep_Trfase_small"/>
</dbReference>
<dbReference type="SUPFAM" id="SSF53383">
    <property type="entry name" value="PLP-dependent transferases"/>
    <property type="match status" value="1"/>
</dbReference>
<dbReference type="Gene3D" id="3.90.1150.10">
    <property type="entry name" value="Aspartate Aminotransferase, domain 1"/>
    <property type="match status" value="1"/>
</dbReference>
<dbReference type="Proteomes" id="UP001501771">
    <property type="component" value="Unassembled WGS sequence"/>
</dbReference>
<sequence>MDITRIRAQFPALDLGVAHFDGPGGSQTPQSVADAVARTLTAGLANRGTVTDAERRAEEVTLGARAAMADLLGAEPGGIVFGRSMTQITFDVARTFAQGWGPGDEVVVTRLDHDANIRPWVIAAERAGATVRWLGFDPETAELDDVATVLSDRTRLVAVTAASNLLGTRPDVPAISRAAHDAGALVYVDAVHLAAHAPVDLAELGADLLACSPYKFFGPHLGALAASPALLETLRPDKLLPSSDAVPERFELGTLPYELLAGVTAAVDFIAGLDSDAADRRTRVLESMAAVEKYEDELFGRLLDGLAATDGVVLHGRPARRTPTVLFDVVGHTGREVYEHLGSRGVNAPASHFYAIEASRHAGLGDAGGVRAGIAPYTSVEDVERLLAGVSELLRTSS</sequence>
<comment type="caution">
    <text evidence="2">The sequence shown here is derived from an EMBL/GenBank/DDBJ whole genome shotgun (WGS) entry which is preliminary data.</text>
</comment>
<dbReference type="EMBL" id="BAAAQR010000003">
    <property type="protein sequence ID" value="GAA2142167.1"/>
    <property type="molecule type" value="Genomic_DNA"/>
</dbReference>
<feature type="domain" description="Aminotransferase class V" evidence="1">
    <location>
        <begin position="20"/>
        <end position="386"/>
    </location>
</feature>
<dbReference type="PANTHER" id="PTHR43586">
    <property type="entry name" value="CYSTEINE DESULFURASE"/>
    <property type="match status" value="1"/>
</dbReference>
<gene>
    <name evidence="2" type="ORF">GCM10009844_13060</name>
</gene>
<proteinExistence type="predicted"/>
<evidence type="ECO:0000259" key="1">
    <source>
        <dbReference type="Pfam" id="PF00266"/>
    </source>
</evidence>
<dbReference type="RefSeq" id="WP_344149304.1">
    <property type="nucleotide sequence ID" value="NZ_BAAAQR010000003.1"/>
</dbReference>
<dbReference type="Gene3D" id="3.40.640.10">
    <property type="entry name" value="Type I PLP-dependent aspartate aminotransferase-like (Major domain)"/>
    <property type="match status" value="1"/>
</dbReference>
<dbReference type="PANTHER" id="PTHR43586:SF21">
    <property type="entry name" value="PYRIDOXAL PHOSPHATE (PLP)-DEPENDENT ASPARTATE AMINOTRANSFERASE SUPERFAMILY"/>
    <property type="match status" value="1"/>
</dbReference>
<dbReference type="InterPro" id="IPR000192">
    <property type="entry name" value="Aminotrans_V_dom"/>
</dbReference>